<reference evidence="1 2" key="1">
    <citation type="submission" date="2019-09" db="EMBL/GenBank/DDBJ databases">
        <authorList>
            <person name="Ou C."/>
        </authorList>
    </citation>
    <scope>NUCLEOTIDE SEQUENCE [LARGE SCALE GENOMIC DNA]</scope>
    <source>
        <strain evidence="1">S2</strain>
        <tissue evidence="1">Leaf</tissue>
    </source>
</reference>
<sequence>MLKMVGETKLGVGIGGLDALWVEALGIEACKSLASMVITTTIEANSGYDACFLPTICRSDANPI</sequence>
<reference evidence="2" key="2">
    <citation type="submission" date="2019-10" db="EMBL/GenBank/DDBJ databases">
        <title>A de novo genome assembly of a pear dwarfing rootstock.</title>
        <authorList>
            <person name="Wang F."/>
            <person name="Wang J."/>
            <person name="Li S."/>
            <person name="Zhang Y."/>
            <person name="Fang M."/>
            <person name="Ma L."/>
            <person name="Zhao Y."/>
            <person name="Jiang S."/>
        </authorList>
    </citation>
    <scope>NUCLEOTIDE SEQUENCE [LARGE SCALE GENOMIC DNA]</scope>
</reference>
<name>A0A5N5GBU2_9ROSA</name>
<keyword evidence="2" id="KW-1185">Reference proteome</keyword>
<evidence type="ECO:0000313" key="2">
    <source>
        <dbReference type="Proteomes" id="UP000327157"/>
    </source>
</evidence>
<gene>
    <name evidence="1" type="ORF">D8674_018954</name>
</gene>
<dbReference type="AlphaFoldDB" id="A0A5N5GBU2"/>
<organism evidence="1 2">
    <name type="scientific">Pyrus ussuriensis x Pyrus communis</name>
    <dbReference type="NCBI Taxonomy" id="2448454"/>
    <lineage>
        <taxon>Eukaryota</taxon>
        <taxon>Viridiplantae</taxon>
        <taxon>Streptophyta</taxon>
        <taxon>Embryophyta</taxon>
        <taxon>Tracheophyta</taxon>
        <taxon>Spermatophyta</taxon>
        <taxon>Magnoliopsida</taxon>
        <taxon>eudicotyledons</taxon>
        <taxon>Gunneridae</taxon>
        <taxon>Pentapetalae</taxon>
        <taxon>rosids</taxon>
        <taxon>fabids</taxon>
        <taxon>Rosales</taxon>
        <taxon>Rosaceae</taxon>
        <taxon>Amygdaloideae</taxon>
        <taxon>Maleae</taxon>
        <taxon>Pyrus</taxon>
    </lineage>
</organism>
<evidence type="ECO:0000313" key="1">
    <source>
        <dbReference type="EMBL" id="KAB2610922.1"/>
    </source>
</evidence>
<proteinExistence type="predicted"/>
<dbReference type="EMBL" id="SMOL01000487">
    <property type="protein sequence ID" value="KAB2610922.1"/>
    <property type="molecule type" value="Genomic_DNA"/>
</dbReference>
<accession>A0A5N5GBU2</accession>
<protein>
    <submittedName>
        <fullName evidence="1">Chorismate mutase 3</fullName>
    </submittedName>
</protein>
<comment type="caution">
    <text evidence="1">The sequence shown here is derived from an EMBL/GenBank/DDBJ whole genome shotgun (WGS) entry which is preliminary data.</text>
</comment>
<reference evidence="1 2" key="3">
    <citation type="submission" date="2019-11" db="EMBL/GenBank/DDBJ databases">
        <title>A de novo genome assembly of a pear dwarfing rootstock.</title>
        <authorList>
            <person name="Wang F."/>
            <person name="Wang J."/>
            <person name="Li S."/>
            <person name="Zhang Y."/>
            <person name="Fang M."/>
            <person name="Ma L."/>
            <person name="Zhao Y."/>
            <person name="Jiang S."/>
        </authorList>
    </citation>
    <scope>NUCLEOTIDE SEQUENCE [LARGE SCALE GENOMIC DNA]</scope>
    <source>
        <strain evidence="1">S2</strain>
        <tissue evidence="1">Leaf</tissue>
    </source>
</reference>
<dbReference type="Proteomes" id="UP000327157">
    <property type="component" value="Chromosome 17"/>
</dbReference>